<reference evidence="4" key="1">
    <citation type="submission" date="2021-03" db="EMBL/GenBank/DDBJ databases">
        <title>Revisited historic fungal species revealed as producer of novel bioactive compounds through whole genome sequencing and comparative genomics.</title>
        <authorList>
            <person name="Vignolle G.A."/>
            <person name="Hochenegger N."/>
            <person name="Mach R.L."/>
            <person name="Mach-Aigner A.R."/>
            <person name="Javad Rahimi M."/>
            <person name="Salim K.A."/>
            <person name="Chan C.M."/>
            <person name="Lim L.B.L."/>
            <person name="Cai F."/>
            <person name="Druzhinina I.S."/>
            <person name="U'Ren J.M."/>
            <person name="Derntl C."/>
        </authorList>
    </citation>
    <scope>NUCLEOTIDE SEQUENCE</scope>
    <source>
        <strain evidence="4">TUCIM 5799</strain>
    </source>
</reference>
<sequence length="269" mass="30764">MTSNSGSSSSSYDETREALLIHEKYRAEEGRLAALPSGMQKSRYLRRLSSAFAVVGWVLVITLAFYIITQGKAGCGLGVSQPIWSPVEHLIEYKLVGFYSGLDRSTDPYKGDPSQEQDDNWNELYQKVFIPTKEELTSHGFPESGITPNPDDEEKEWWSVYVFHQLHCLNLLRMSLFPDYYNRTNDPLLSVTHLQHCVETLRRSLLCASDTTPFRFRYINSTMQTHEWDRAPHVCKNFEKIYAAMVDLPGLGMPSNPGYRPGYNYNPDS</sequence>
<protein>
    <recommendedName>
        <fullName evidence="6">Cyclochlorotine biosynthesis protein O</fullName>
    </recommendedName>
</protein>
<dbReference type="PANTHER" id="PTHR33365">
    <property type="entry name" value="YALI0B05434P"/>
    <property type="match status" value="1"/>
</dbReference>
<comment type="pathway">
    <text evidence="1">Mycotoxin biosynthesis.</text>
</comment>
<gene>
    <name evidence="4" type="ORF">JX265_001693</name>
</gene>
<name>A0A9P9WVV3_9PEZI</name>
<evidence type="ECO:0000313" key="4">
    <source>
        <dbReference type="EMBL" id="KAI1880072.1"/>
    </source>
</evidence>
<keyword evidence="5" id="KW-1185">Reference proteome</keyword>
<dbReference type="EMBL" id="JAFIMR010000003">
    <property type="protein sequence ID" value="KAI1880072.1"/>
    <property type="molecule type" value="Genomic_DNA"/>
</dbReference>
<dbReference type="InterPro" id="IPR021765">
    <property type="entry name" value="UstYa-like"/>
</dbReference>
<dbReference type="Proteomes" id="UP000829685">
    <property type="component" value="Unassembled WGS sequence"/>
</dbReference>
<dbReference type="PANTHER" id="PTHR33365:SF4">
    <property type="entry name" value="CYCLOCHLOROTINE BIOSYNTHESIS PROTEIN O"/>
    <property type="match status" value="1"/>
</dbReference>
<evidence type="ECO:0008006" key="6">
    <source>
        <dbReference type="Google" id="ProtNLM"/>
    </source>
</evidence>
<evidence type="ECO:0000256" key="1">
    <source>
        <dbReference type="ARBA" id="ARBA00004685"/>
    </source>
</evidence>
<accession>A0A9P9WVV3</accession>
<evidence type="ECO:0000256" key="2">
    <source>
        <dbReference type="ARBA" id="ARBA00035112"/>
    </source>
</evidence>
<evidence type="ECO:0000256" key="3">
    <source>
        <dbReference type="SAM" id="Phobius"/>
    </source>
</evidence>
<feature type="transmembrane region" description="Helical" evidence="3">
    <location>
        <begin position="48"/>
        <end position="68"/>
    </location>
</feature>
<dbReference type="AlphaFoldDB" id="A0A9P9WVV3"/>
<keyword evidence="3" id="KW-0812">Transmembrane</keyword>
<keyword evidence="3" id="KW-0472">Membrane</keyword>
<keyword evidence="3" id="KW-1133">Transmembrane helix</keyword>
<dbReference type="Pfam" id="PF11807">
    <property type="entry name" value="UstYa"/>
    <property type="match status" value="1"/>
</dbReference>
<organism evidence="4 5">
    <name type="scientific">Neoarthrinium moseri</name>
    <dbReference type="NCBI Taxonomy" id="1658444"/>
    <lineage>
        <taxon>Eukaryota</taxon>
        <taxon>Fungi</taxon>
        <taxon>Dikarya</taxon>
        <taxon>Ascomycota</taxon>
        <taxon>Pezizomycotina</taxon>
        <taxon>Sordariomycetes</taxon>
        <taxon>Xylariomycetidae</taxon>
        <taxon>Amphisphaeriales</taxon>
        <taxon>Apiosporaceae</taxon>
        <taxon>Neoarthrinium</taxon>
    </lineage>
</organism>
<proteinExistence type="inferred from homology"/>
<dbReference type="GO" id="GO:0043386">
    <property type="term" value="P:mycotoxin biosynthetic process"/>
    <property type="evidence" value="ECO:0007669"/>
    <property type="project" value="InterPro"/>
</dbReference>
<comment type="similarity">
    <text evidence="2">Belongs to the ustYa family.</text>
</comment>
<evidence type="ECO:0000313" key="5">
    <source>
        <dbReference type="Proteomes" id="UP000829685"/>
    </source>
</evidence>
<comment type="caution">
    <text evidence="4">The sequence shown here is derived from an EMBL/GenBank/DDBJ whole genome shotgun (WGS) entry which is preliminary data.</text>
</comment>